<accession>A0A1S9LZK7</accession>
<sequence>MDKFAIVANGNKQFQVTLNQEIFTDKLSVQPEEVYVFRKVLAIYSEGNSILGNPCIEGATVEAKVIKQGKSKKIIVATYKRRKKYRCKKGHRQLYTKLLITNINLPK</sequence>
<dbReference type="PANTHER" id="PTHR21349">
    <property type="entry name" value="50S RIBOSOMAL PROTEIN L21"/>
    <property type="match status" value="1"/>
</dbReference>
<dbReference type="SUPFAM" id="SSF141091">
    <property type="entry name" value="L21p-like"/>
    <property type="match status" value="1"/>
</dbReference>
<dbReference type="GO" id="GO:0006412">
    <property type="term" value="P:translation"/>
    <property type="evidence" value="ECO:0007669"/>
    <property type="project" value="UniProtKB-UniRule"/>
</dbReference>
<dbReference type="Pfam" id="PF00829">
    <property type="entry name" value="Ribosomal_L21p"/>
    <property type="match status" value="1"/>
</dbReference>
<organism evidence="7 8">
    <name type="scientific">Candidatus Phytoplasma citri</name>
    <dbReference type="NCBI Taxonomy" id="180978"/>
    <lineage>
        <taxon>Bacteria</taxon>
        <taxon>Bacillati</taxon>
        <taxon>Mycoplasmatota</taxon>
        <taxon>Mollicutes</taxon>
        <taxon>Acholeplasmatales</taxon>
        <taxon>Acholeplasmataceae</taxon>
        <taxon>Candidatus Phytoplasma</taxon>
        <taxon>16SrII (Peanut WB group)</taxon>
    </lineage>
</organism>
<dbReference type="NCBIfam" id="TIGR00061">
    <property type="entry name" value="L21"/>
    <property type="match status" value="1"/>
</dbReference>
<dbReference type="GO" id="GO:1990904">
    <property type="term" value="C:ribonucleoprotein complex"/>
    <property type="evidence" value="ECO:0007669"/>
    <property type="project" value="UniProtKB-KW"/>
</dbReference>
<dbReference type="HAMAP" id="MF_01363">
    <property type="entry name" value="Ribosomal_bL21"/>
    <property type="match status" value="1"/>
</dbReference>
<comment type="similarity">
    <text evidence="1 4 5">Belongs to the bacterial ribosomal protein bL21 family.</text>
</comment>
<dbReference type="Proteomes" id="UP001383392">
    <property type="component" value="Unassembled WGS sequence"/>
</dbReference>
<evidence type="ECO:0000313" key="8">
    <source>
        <dbReference type="Proteomes" id="UP000189722"/>
    </source>
</evidence>
<dbReference type="GO" id="GO:0005840">
    <property type="term" value="C:ribosome"/>
    <property type="evidence" value="ECO:0007669"/>
    <property type="project" value="UniProtKB-KW"/>
</dbReference>
<dbReference type="EMBL" id="MWKN01000067">
    <property type="protein sequence ID" value="OOP58362.1"/>
    <property type="molecule type" value="Genomic_DNA"/>
</dbReference>
<evidence type="ECO:0000313" key="9">
    <source>
        <dbReference type="Proteomes" id="UP001383392"/>
    </source>
</evidence>
<dbReference type="PANTHER" id="PTHR21349:SF0">
    <property type="entry name" value="LARGE RIBOSOMAL SUBUNIT PROTEIN BL21M"/>
    <property type="match status" value="1"/>
</dbReference>
<dbReference type="InterPro" id="IPR028909">
    <property type="entry name" value="bL21-like"/>
</dbReference>
<dbReference type="RefSeq" id="WP_078123156.1">
    <property type="nucleotide sequence ID" value="NZ_JAOSJG010000013.1"/>
</dbReference>
<gene>
    <name evidence="4 6" type="primary">rplU</name>
    <name evidence="7" type="ORF">B2G44_01925</name>
    <name evidence="6" type="ORF">OC712_01595</name>
</gene>
<dbReference type="InterPro" id="IPR036164">
    <property type="entry name" value="bL21-like_sf"/>
</dbReference>
<evidence type="ECO:0000256" key="5">
    <source>
        <dbReference type="RuleBase" id="RU000562"/>
    </source>
</evidence>
<dbReference type="STRING" id="180978.B2G44_01925"/>
<dbReference type="GO" id="GO:0019843">
    <property type="term" value="F:rRNA binding"/>
    <property type="evidence" value="ECO:0007669"/>
    <property type="project" value="UniProtKB-UniRule"/>
</dbReference>
<dbReference type="AlphaFoldDB" id="A0A1S9LZK7"/>
<comment type="caution">
    <text evidence="7">The sequence shown here is derived from an EMBL/GenBank/DDBJ whole genome shotgun (WGS) entry which is preliminary data.</text>
</comment>
<reference evidence="6 9" key="2">
    <citation type="journal article" date="2023" name="Int. J. Syst. Evol. Microbiol.">
        <title>The observation of taxonomic boundaries for the 16SrII and 16SrXXV phytoplasmas using genome-based delimitation.</title>
        <authorList>
            <person name="Rodrigues Jardim B."/>
            <person name="Tran-Nguyen L.T.T."/>
            <person name="Gambley C."/>
            <person name="Al-Sadi A.M."/>
            <person name="Al-Subhi A.M."/>
            <person name="Foissac X."/>
            <person name="Salar P."/>
            <person name="Cai H."/>
            <person name="Yang J.Y."/>
            <person name="Davis R."/>
            <person name="Jones L."/>
            <person name="Rodoni B."/>
            <person name="Constable F.E."/>
        </authorList>
    </citation>
    <scope>NUCLEOTIDE SEQUENCE [LARGE SCALE GENOMIC DNA]</scope>
    <source>
        <strain evidence="6">BAWM-OMN-P75</strain>
    </source>
</reference>
<evidence type="ECO:0000256" key="2">
    <source>
        <dbReference type="ARBA" id="ARBA00022980"/>
    </source>
</evidence>
<name>A0A1S9LZK7_9MOLU</name>
<reference evidence="7 8" key="1">
    <citation type="submission" date="2017-02" db="EMBL/GenBank/DDBJ databases">
        <title>A draft genome of 'Candidatus Phytoplasma aurantifolia' the agent of the witches-broom disease of lime.</title>
        <authorList>
            <person name="Foissac X."/>
            <person name="Carle P."/>
        </authorList>
    </citation>
    <scope>NUCLEOTIDE SEQUENCE [LARGE SCALE GENOMIC DNA]</scope>
    <source>
        <strain evidence="7 8">WBDL</strain>
    </source>
</reference>
<protein>
    <recommendedName>
        <fullName evidence="4">Large ribosomal subunit protein bL21</fullName>
    </recommendedName>
</protein>
<keyword evidence="3 4" id="KW-0687">Ribonucleoprotein</keyword>
<dbReference type="InterPro" id="IPR001787">
    <property type="entry name" value="Ribosomal_bL21"/>
</dbReference>
<dbReference type="GO" id="GO:0003735">
    <property type="term" value="F:structural constituent of ribosome"/>
    <property type="evidence" value="ECO:0007669"/>
    <property type="project" value="InterPro"/>
</dbReference>
<dbReference type="GO" id="GO:0005737">
    <property type="term" value="C:cytoplasm"/>
    <property type="evidence" value="ECO:0007669"/>
    <property type="project" value="UniProtKB-ARBA"/>
</dbReference>
<dbReference type="Proteomes" id="UP000189722">
    <property type="component" value="Unassembled WGS sequence"/>
</dbReference>
<dbReference type="EMBL" id="JAOSJG010000013">
    <property type="protein sequence ID" value="MEK0309170.1"/>
    <property type="molecule type" value="Genomic_DNA"/>
</dbReference>
<keyword evidence="4 5" id="KW-0699">rRNA-binding</keyword>
<dbReference type="OrthoDB" id="9813334at2"/>
<evidence type="ECO:0000313" key="7">
    <source>
        <dbReference type="EMBL" id="OOP58362.1"/>
    </source>
</evidence>
<evidence type="ECO:0000256" key="3">
    <source>
        <dbReference type="ARBA" id="ARBA00023274"/>
    </source>
</evidence>
<comment type="subunit">
    <text evidence="4">Part of the 50S ribosomal subunit. Contacts protein L20.</text>
</comment>
<keyword evidence="9" id="KW-1185">Reference proteome</keyword>
<evidence type="ECO:0000313" key="6">
    <source>
        <dbReference type="EMBL" id="MEK0309170.1"/>
    </source>
</evidence>
<proteinExistence type="inferred from homology"/>
<keyword evidence="2 4" id="KW-0689">Ribosomal protein</keyword>
<evidence type="ECO:0000256" key="4">
    <source>
        <dbReference type="HAMAP-Rule" id="MF_01363"/>
    </source>
</evidence>
<comment type="function">
    <text evidence="4 5">This protein binds to 23S rRNA in the presence of protein L20.</text>
</comment>
<keyword evidence="4 5" id="KW-0694">RNA-binding</keyword>
<evidence type="ECO:0000256" key="1">
    <source>
        <dbReference type="ARBA" id="ARBA00008563"/>
    </source>
</evidence>